<dbReference type="SMART" id="SM00086">
    <property type="entry name" value="PAC"/>
    <property type="match status" value="1"/>
</dbReference>
<dbReference type="PANTHER" id="PTHR44757">
    <property type="entry name" value="DIGUANYLATE CYCLASE DGCP"/>
    <property type="match status" value="1"/>
</dbReference>
<dbReference type="PANTHER" id="PTHR44757:SF2">
    <property type="entry name" value="BIOFILM ARCHITECTURE MAINTENANCE PROTEIN MBAA"/>
    <property type="match status" value="1"/>
</dbReference>
<dbReference type="InterPro" id="IPR000160">
    <property type="entry name" value="GGDEF_dom"/>
</dbReference>
<dbReference type="AlphaFoldDB" id="A0A4R8XX33"/>
<dbReference type="CDD" id="cd01948">
    <property type="entry name" value="EAL"/>
    <property type="match status" value="1"/>
</dbReference>
<dbReference type="PROSITE" id="PS50113">
    <property type="entry name" value="PAC"/>
    <property type="match status" value="1"/>
</dbReference>
<dbReference type="SUPFAM" id="SSF55785">
    <property type="entry name" value="PYP-like sensor domain (PAS domain)"/>
    <property type="match status" value="1"/>
</dbReference>
<reference evidence="5 6" key="1">
    <citation type="submission" date="2019-03" db="EMBL/GenBank/DDBJ databases">
        <title>Genomics of glacier-inhabiting Cryobacterium strains.</title>
        <authorList>
            <person name="Liu Q."/>
            <person name="Xin Y.-H."/>
        </authorList>
    </citation>
    <scope>NUCLEOTIDE SEQUENCE [LARGE SCALE GENOMIC DNA]</scope>
    <source>
        <strain evidence="5 6">TMT2-48-2</strain>
    </source>
</reference>
<keyword evidence="6" id="KW-1185">Reference proteome</keyword>
<dbReference type="InterPro" id="IPR000014">
    <property type="entry name" value="PAS"/>
</dbReference>
<dbReference type="InterPro" id="IPR029787">
    <property type="entry name" value="Nucleotide_cyclase"/>
</dbReference>
<evidence type="ECO:0000313" key="5">
    <source>
        <dbReference type="EMBL" id="TFC83370.1"/>
    </source>
</evidence>
<dbReference type="InterPro" id="IPR001633">
    <property type="entry name" value="EAL_dom"/>
</dbReference>
<feature type="domain" description="EAL" evidence="3">
    <location>
        <begin position="358"/>
        <end position="610"/>
    </location>
</feature>
<dbReference type="Gene3D" id="3.30.450.20">
    <property type="entry name" value="PAS domain"/>
    <property type="match status" value="1"/>
</dbReference>
<feature type="domain" description="PAC" evidence="2">
    <location>
        <begin position="121"/>
        <end position="175"/>
    </location>
</feature>
<accession>A0A4R8XX33</accession>
<name>A0A4R8XX33_9MICO</name>
<dbReference type="PROSITE" id="PS50887">
    <property type="entry name" value="GGDEF"/>
    <property type="match status" value="1"/>
</dbReference>
<gene>
    <name evidence="5" type="ORF">E3T23_02115</name>
</gene>
<dbReference type="InterPro" id="IPR000700">
    <property type="entry name" value="PAS-assoc_C"/>
</dbReference>
<evidence type="ECO:0000313" key="6">
    <source>
        <dbReference type="Proteomes" id="UP000298433"/>
    </source>
</evidence>
<dbReference type="PROSITE" id="PS50883">
    <property type="entry name" value="EAL"/>
    <property type="match status" value="1"/>
</dbReference>
<dbReference type="SMART" id="SM00091">
    <property type="entry name" value="PAS"/>
    <property type="match status" value="1"/>
</dbReference>
<dbReference type="SMART" id="SM00052">
    <property type="entry name" value="EAL"/>
    <property type="match status" value="1"/>
</dbReference>
<dbReference type="Pfam" id="PF13426">
    <property type="entry name" value="PAS_9"/>
    <property type="match status" value="1"/>
</dbReference>
<dbReference type="CDD" id="cd01949">
    <property type="entry name" value="GGDEF"/>
    <property type="match status" value="1"/>
</dbReference>
<dbReference type="InterPro" id="IPR043128">
    <property type="entry name" value="Rev_trsase/Diguanyl_cyclase"/>
</dbReference>
<dbReference type="Pfam" id="PF00563">
    <property type="entry name" value="EAL"/>
    <property type="match status" value="1"/>
</dbReference>
<dbReference type="RefSeq" id="WP_134368764.1">
    <property type="nucleotide sequence ID" value="NZ_SOGN01000015.1"/>
</dbReference>
<dbReference type="SUPFAM" id="SSF141868">
    <property type="entry name" value="EAL domain-like"/>
    <property type="match status" value="1"/>
</dbReference>
<dbReference type="SUPFAM" id="SSF55073">
    <property type="entry name" value="Nucleotide cyclase"/>
    <property type="match status" value="1"/>
</dbReference>
<dbReference type="EMBL" id="SOGN01000015">
    <property type="protein sequence ID" value="TFC83370.1"/>
    <property type="molecule type" value="Genomic_DNA"/>
</dbReference>
<dbReference type="NCBIfam" id="TIGR00254">
    <property type="entry name" value="GGDEF"/>
    <property type="match status" value="1"/>
</dbReference>
<comment type="caution">
    <text evidence="5">The sequence shown here is derived from an EMBL/GenBank/DDBJ whole genome shotgun (WGS) entry which is preliminary data.</text>
</comment>
<evidence type="ECO:0000259" key="2">
    <source>
        <dbReference type="PROSITE" id="PS50113"/>
    </source>
</evidence>
<dbReference type="PROSITE" id="PS50112">
    <property type="entry name" value="PAS"/>
    <property type="match status" value="1"/>
</dbReference>
<dbReference type="CDD" id="cd00130">
    <property type="entry name" value="PAS"/>
    <property type="match status" value="1"/>
</dbReference>
<evidence type="ECO:0000259" key="3">
    <source>
        <dbReference type="PROSITE" id="PS50883"/>
    </source>
</evidence>
<dbReference type="Gene3D" id="3.20.20.450">
    <property type="entry name" value="EAL domain"/>
    <property type="match status" value="1"/>
</dbReference>
<dbReference type="Pfam" id="PF00990">
    <property type="entry name" value="GGDEF"/>
    <property type="match status" value="1"/>
</dbReference>
<protein>
    <submittedName>
        <fullName evidence="5">EAL domain-containing protein</fullName>
    </submittedName>
</protein>
<dbReference type="SMART" id="SM00267">
    <property type="entry name" value="GGDEF"/>
    <property type="match status" value="1"/>
</dbReference>
<dbReference type="InterPro" id="IPR052155">
    <property type="entry name" value="Biofilm_reg_signaling"/>
</dbReference>
<dbReference type="InterPro" id="IPR035919">
    <property type="entry name" value="EAL_sf"/>
</dbReference>
<organism evidence="5 6">
    <name type="scientific">Cryobacterium cheniae</name>
    <dbReference type="NCBI Taxonomy" id="1259262"/>
    <lineage>
        <taxon>Bacteria</taxon>
        <taxon>Bacillati</taxon>
        <taxon>Actinomycetota</taxon>
        <taxon>Actinomycetes</taxon>
        <taxon>Micrococcales</taxon>
        <taxon>Microbacteriaceae</taxon>
        <taxon>Cryobacterium</taxon>
    </lineage>
</organism>
<dbReference type="Gene3D" id="3.30.70.270">
    <property type="match status" value="1"/>
</dbReference>
<feature type="domain" description="GGDEF" evidence="4">
    <location>
        <begin position="202"/>
        <end position="341"/>
    </location>
</feature>
<evidence type="ECO:0000259" key="1">
    <source>
        <dbReference type="PROSITE" id="PS50112"/>
    </source>
</evidence>
<dbReference type="NCBIfam" id="TIGR00229">
    <property type="entry name" value="sensory_box"/>
    <property type="match status" value="1"/>
</dbReference>
<evidence type="ECO:0000259" key="4">
    <source>
        <dbReference type="PROSITE" id="PS50887"/>
    </source>
</evidence>
<dbReference type="Proteomes" id="UP000298433">
    <property type="component" value="Unassembled WGS sequence"/>
</dbReference>
<dbReference type="InterPro" id="IPR035965">
    <property type="entry name" value="PAS-like_dom_sf"/>
</dbReference>
<feature type="domain" description="PAS" evidence="1">
    <location>
        <begin position="46"/>
        <end position="120"/>
    </location>
</feature>
<proteinExistence type="predicted"/>
<dbReference type="OrthoDB" id="23692at2"/>
<sequence length="697" mass="76496">MHDEFLSRAWFVGVKTNQWSARARMSVAAESGLRATFPEHPTTDSAENEVAQVLARAFAATSQASLITDPEQRILHASKSFTAITGYDEAELLGLNCRILQGPGSDPVITAAIRRALSCGEPYEGDILNYRKDGSPFWNSLSIRPLRDEAGTITHFVSVQRDVTARMAHQEGLQFQTGHDPVTSLPNRRALNQHLSTRRPRQGAALALVDVVALRSINGAFGHKAGDSLLKQLGRRMRERLANGDFLACLGGDRFVVVLENIDEGTRLEDSLGRLHEAVETPFPFTNQDLDQDCTIELSMGLARIVGDGAAGSLLHRADAALRQARADRPAGRWWSLAPDAPKAAVDRHVDRVTDTTDVPTDRTYRDRLFAGGLSMFMQPVLDLRTGGLRRVEALARLTLPDGTVIPPARFLPALDEADLDELFRRGLNEALACIARWDDEGLSTKVSVNISPSTLRHPDCTRWVGDAIQLHGIKPDRLGLELLETLAMESDVQIEAIDRLLSLGVGLSLDDLGSGYSTLQRLFALPFDMIKLDRGLLVDIRSKPVETLSTIAALTQMGRDFGVSVVIEGLEDAGMAEAASILGVPLGQGYYFARPMPAEEVPRWAAGFAFPLRTSELRSALGALTYHWRFLRWTSPHPTVLADCPLTDFISRQSTPAEATRWHAHQHGHAPDPMYGQMLSDWLVDLVRDEAIAAAD</sequence>
<dbReference type="InterPro" id="IPR001610">
    <property type="entry name" value="PAC"/>
</dbReference>